<proteinExistence type="predicted"/>
<dbReference type="SUPFAM" id="SSF55729">
    <property type="entry name" value="Acyl-CoA N-acyltransferases (Nat)"/>
    <property type="match status" value="1"/>
</dbReference>
<dbReference type="GO" id="GO:1990189">
    <property type="term" value="F:protein N-terminal-serine acetyltransferase activity"/>
    <property type="evidence" value="ECO:0007669"/>
    <property type="project" value="TreeGrafter"/>
</dbReference>
<dbReference type="STRING" id="180197.SAMN02982919_00749"/>
<dbReference type="PANTHER" id="PTHR43441:SF2">
    <property type="entry name" value="FAMILY ACETYLTRANSFERASE, PUTATIVE (AFU_ORTHOLOGUE AFUA_7G00850)-RELATED"/>
    <property type="match status" value="1"/>
</dbReference>
<sequence length="227" mass="25460">MRVSALTVVLPTDPVLQPPSSLSADRQFYYQGASCAIRALEGADILQLYPQPTVAAALAAYRPSYQPHEHPLHDWVQRLQWLAQLDPPVEREALVLHRSSNTPLGFLALSAVDLPNAKAEMSVAFFRGQGSRPALEAVHWLLDMAFIHLPFYKLVFCVHPDNHAAIQFLQGLGIAREAILRKELRTADGQRTDLWRYALLQPEWLSSPARARLQRLVPLQPFSATET</sequence>
<dbReference type="InterPro" id="IPR016181">
    <property type="entry name" value="Acyl_CoA_acyltransferase"/>
</dbReference>
<dbReference type="Gene3D" id="3.40.630.30">
    <property type="match status" value="1"/>
</dbReference>
<dbReference type="InterPro" id="IPR000182">
    <property type="entry name" value="GNAT_dom"/>
</dbReference>
<evidence type="ECO:0000259" key="1">
    <source>
        <dbReference type="Pfam" id="PF13302"/>
    </source>
</evidence>
<name>A0A1H9G8R4_9BURK</name>
<dbReference type="Proteomes" id="UP000199766">
    <property type="component" value="Unassembled WGS sequence"/>
</dbReference>
<evidence type="ECO:0000313" key="3">
    <source>
        <dbReference type="Proteomes" id="UP000199766"/>
    </source>
</evidence>
<keyword evidence="2" id="KW-0808">Transferase</keyword>
<organism evidence="2 3">
    <name type="scientific">Giesbergeria anulus</name>
    <dbReference type="NCBI Taxonomy" id="180197"/>
    <lineage>
        <taxon>Bacteria</taxon>
        <taxon>Pseudomonadati</taxon>
        <taxon>Pseudomonadota</taxon>
        <taxon>Betaproteobacteria</taxon>
        <taxon>Burkholderiales</taxon>
        <taxon>Comamonadaceae</taxon>
        <taxon>Giesbergeria</taxon>
    </lineage>
</organism>
<gene>
    <name evidence="2" type="ORF">SAMN02982919_00749</name>
</gene>
<reference evidence="2 3" key="1">
    <citation type="submission" date="2016-10" db="EMBL/GenBank/DDBJ databases">
        <authorList>
            <person name="de Groot N.N."/>
        </authorList>
    </citation>
    <scope>NUCLEOTIDE SEQUENCE [LARGE SCALE GENOMIC DNA]</scope>
    <source>
        <strain evidence="2 3">ATCC 35958</strain>
    </source>
</reference>
<dbReference type="EMBL" id="FOGD01000001">
    <property type="protein sequence ID" value="SEQ46545.1"/>
    <property type="molecule type" value="Genomic_DNA"/>
</dbReference>
<dbReference type="GO" id="GO:0008999">
    <property type="term" value="F:protein-N-terminal-alanine acetyltransferase activity"/>
    <property type="evidence" value="ECO:0007669"/>
    <property type="project" value="TreeGrafter"/>
</dbReference>
<evidence type="ECO:0000313" key="2">
    <source>
        <dbReference type="EMBL" id="SEQ46545.1"/>
    </source>
</evidence>
<accession>A0A1H9G8R4</accession>
<dbReference type="InterPro" id="IPR051908">
    <property type="entry name" value="Ribosomal_N-acetyltransferase"/>
</dbReference>
<protein>
    <submittedName>
        <fullName evidence="2">Protein N-acetyltransferase, RimJ/RimL family</fullName>
    </submittedName>
</protein>
<dbReference type="PANTHER" id="PTHR43441">
    <property type="entry name" value="RIBOSOMAL-PROTEIN-SERINE ACETYLTRANSFERASE"/>
    <property type="match status" value="1"/>
</dbReference>
<keyword evidence="3" id="KW-1185">Reference proteome</keyword>
<dbReference type="AlphaFoldDB" id="A0A1H9G8R4"/>
<dbReference type="GO" id="GO:0005737">
    <property type="term" value="C:cytoplasm"/>
    <property type="evidence" value="ECO:0007669"/>
    <property type="project" value="TreeGrafter"/>
</dbReference>
<dbReference type="Pfam" id="PF13302">
    <property type="entry name" value="Acetyltransf_3"/>
    <property type="match status" value="1"/>
</dbReference>
<feature type="domain" description="N-acetyltransferase" evidence="1">
    <location>
        <begin position="42"/>
        <end position="173"/>
    </location>
</feature>